<protein>
    <recommendedName>
        <fullName evidence="8 9">Outer membrane protein assembly factor BamA</fullName>
    </recommendedName>
</protein>
<dbReference type="InterPro" id="IPR039910">
    <property type="entry name" value="D15-like"/>
</dbReference>
<evidence type="ECO:0000256" key="6">
    <source>
        <dbReference type="ARBA" id="ARBA00023136"/>
    </source>
</evidence>
<dbReference type="InterPro" id="IPR000184">
    <property type="entry name" value="Bac_surfAg_D15"/>
</dbReference>
<gene>
    <name evidence="8 11" type="primary">bamA</name>
    <name evidence="11" type="ORF">AQS8620_01498</name>
</gene>
<keyword evidence="2 8" id="KW-1134">Transmembrane beta strand</keyword>
<dbReference type="PIRSF" id="PIRSF006076">
    <property type="entry name" value="OM_assembly_OMP85"/>
    <property type="match status" value="1"/>
</dbReference>
<comment type="subunit">
    <text evidence="8">Part of the Bam complex.</text>
</comment>
<name>A0A1Y5SKF2_9RHOB</name>
<accession>A0A1Y5SKF2</accession>
<dbReference type="GO" id="GO:0009279">
    <property type="term" value="C:cell outer membrane"/>
    <property type="evidence" value="ECO:0007669"/>
    <property type="project" value="UniProtKB-SubCell"/>
</dbReference>
<dbReference type="PROSITE" id="PS51779">
    <property type="entry name" value="POTRA"/>
    <property type="match status" value="3"/>
</dbReference>
<evidence type="ECO:0000256" key="5">
    <source>
        <dbReference type="ARBA" id="ARBA00022737"/>
    </source>
</evidence>
<dbReference type="RefSeq" id="WP_085836223.1">
    <property type="nucleotide sequence ID" value="NZ_FWFS01000005.1"/>
</dbReference>
<feature type="domain" description="POTRA" evidence="10">
    <location>
        <begin position="49"/>
        <end position="116"/>
    </location>
</feature>
<dbReference type="Gene3D" id="2.40.160.50">
    <property type="entry name" value="membrane protein fhac: a member of the omp85/tpsb transporter family"/>
    <property type="match status" value="1"/>
</dbReference>
<keyword evidence="7 8" id="KW-0998">Cell outer membrane</keyword>
<dbReference type="HAMAP" id="MF_01430">
    <property type="entry name" value="OM_assembly_BamA"/>
    <property type="match status" value="1"/>
</dbReference>
<organism evidence="11 12">
    <name type="scientific">Aquimixticola soesokkakensis</name>
    <dbReference type="NCBI Taxonomy" id="1519096"/>
    <lineage>
        <taxon>Bacteria</taxon>
        <taxon>Pseudomonadati</taxon>
        <taxon>Pseudomonadota</taxon>
        <taxon>Alphaproteobacteria</taxon>
        <taxon>Rhodobacterales</taxon>
        <taxon>Paracoccaceae</taxon>
        <taxon>Aquimixticola</taxon>
    </lineage>
</organism>
<evidence type="ECO:0000313" key="12">
    <source>
        <dbReference type="Proteomes" id="UP000193862"/>
    </source>
</evidence>
<dbReference type="InterPro" id="IPR034746">
    <property type="entry name" value="POTRA"/>
</dbReference>
<evidence type="ECO:0000256" key="1">
    <source>
        <dbReference type="ARBA" id="ARBA00004370"/>
    </source>
</evidence>
<keyword evidence="12" id="KW-1185">Reference proteome</keyword>
<evidence type="ECO:0000256" key="3">
    <source>
        <dbReference type="ARBA" id="ARBA00022692"/>
    </source>
</evidence>
<dbReference type="AlphaFoldDB" id="A0A1Y5SKF2"/>
<dbReference type="GO" id="GO:0043165">
    <property type="term" value="P:Gram-negative-bacterium-type cell outer membrane assembly"/>
    <property type="evidence" value="ECO:0007669"/>
    <property type="project" value="UniProtKB-UniRule"/>
</dbReference>
<evidence type="ECO:0000256" key="9">
    <source>
        <dbReference type="NCBIfam" id="TIGR03303"/>
    </source>
</evidence>
<dbReference type="EMBL" id="FWFS01000005">
    <property type="protein sequence ID" value="SLN39897.1"/>
    <property type="molecule type" value="Genomic_DNA"/>
</dbReference>
<evidence type="ECO:0000256" key="2">
    <source>
        <dbReference type="ARBA" id="ARBA00022452"/>
    </source>
</evidence>
<evidence type="ECO:0000256" key="8">
    <source>
        <dbReference type="HAMAP-Rule" id="MF_01430"/>
    </source>
</evidence>
<keyword evidence="6 8" id="KW-0472">Membrane</keyword>
<comment type="subcellular location">
    <subcellularLocation>
        <location evidence="8">Cell outer membrane</location>
    </subcellularLocation>
    <subcellularLocation>
        <location evidence="1">Membrane</location>
    </subcellularLocation>
</comment>
<dbReference type="PANTHER" id="PTHR12815:SF23">
    <property type="entry name" value="OUTER MEMBRANE PROTEIN ASSEMBLY FACTOR BAMA"/>
    <property type="match status" value="1"/>
</dbReference>
<dbReference type="Pfam" id="PF07244">
    <property type="entry name" value="POTRA"/>
    <property type="match status" value="3"/>
</dbReference>
<keyword evidence="3 8" id="KW-0812">Transmembrane</keyword>
<sequence>MTLSRNRILATTSTSLRAFALASTALTVSPLVLPQLGLTTAFQAEAQSFAFNTVRVEGNGRVATDTVLSYAGIARGQTVSGAELNDAYQSVVASGLFETVEFTPQGSTLVIRVSEYPTVNAISIEGNARMKDDDLLPILGTQVRRVYSPTQLENDAAAIAEVYEVKGRLAATVTPRIIRRDQNRVDVVFEVTEGKVVEVERLSFVGNRSFSDGRLRRVLETKQAGFLRAIIQRDTFSPARLDFDKQVLTDFYTSRGYVDFQILDVNAEFTRDRSAYFLTFSLQEGQSFDFGNVTVSSEIAGVDASAYADVINVRAGQTYSPVAIETVISRMEAVAEREGVDFLNIEPRVTRNDRAQTLDVDFVLTRGPRVFVERIDVQGNVTTLDRVVRQQFDTVEGDPFNPREIRKAASRIRALGFFSDASVNAREGSSPDQVVVNVDVTEQPTGSFSIGGNYSISDGFNLVASYSERNFLGRGQTLSFDLTTQLDDGSLSFNFLEPRFLGRNVGFGLNAYYRNVNYSYADFGVDTYGFSPELTFPLSENARLAVNYEISRDEVTLDSDGTVPAYIQKDIDQGMVTESTVGYALSYDNRRSGLNPDAGIVLRFGQDYSGAGGDVEFLKTNATAAAETKVFNGDVTLRAILEGGHVESFDENGTRVTDRYMNSPSMIRGFEPGGIGPRAQDGTPLGGNSYAVLRLESEFPLGLPEEYGISGGLFVDYGSVWGLDDFGDMSTIDGLDFTPRGVVGATIFWTTPLGPLRFNFTHAFQKEDYDEEQTFDLTISTSF</sequence>
<comment type="function">
    <text evidence="8">Part of the outer membrane protein assembly complex, which is involved in assembly and insertion of beta-barrel proteins into the outer membrane.</text>
</comment>
<evidence type="ECO:0000256" key="4">
    <source>
        <dbReference type="ARBA" id="ARBA00022729"/>
    </source>
</evidence>
<keyword evidence="4 8" id="KW-0732">Signal</keyword>
<comment type="similarity">
    <text evidence="8">Belongs to the BamA family.</text>
</comment>
<evidence type="ECO:0000256" key="7">
    <source>
        <dbReference type="ARBA" id="ARBA00023237"/>
    </source>
</evidence>
<feature type="domain" description="POTRA" evidence="10">
    <location>
        <begin position="117"/>
        <end position="194"/>
    </location>
</feature>
<dbReference type="InterPro" id="IPR010827">
    <property type="entry name" value="BamA/TamA_POTRA"/>
</dbReference>
<dbReference type="Gene3D" id="3.10.20.310">
    <property type="entry name" value="membrane protein fhac"/>
    <property type="match status" value="4"/>
</dbReference>
<dbReference type="OrthoDB" id="9803054at2"/>
<evidence type="ECO:0000259" key="10">
    <source>
        <dbReference type="PROSITE" id="PS51779"/>
    </source>
</evidence>
<dbReference type="GO" id="GO:0051205">
    <property type="term" value="P:protein insertion into membrane"/>
    <property type="evidence" value="ECO:0007669"/>
    <property type="project" value="UniProtKB-UniRule"/>
</dbReference>
<keyword evidence="5 8" id="KW-0677">Repeat</keyword>
<dbReference type="Proteomes" id="UP000193862">
    <property type="component" value="Unassembled WGS sequence"/>
</dbReference>
<feature type="domain" description="POTRA" evidence="10">
    <location>
        <begin position="370"/>
        <end position="443"/>
    </location>
</feature>
<dbReference type="PANTHER" id="PTHR12815">
    <property type="entry name" value="SORTING AND ASSEMBLY MACHINERY SAMM50 PROTEIN FAMILY MEMBER"/>
    <property type="match status" value="1"/>
</dbReference>
<reference evidence="11 12" key="1">
    <citation type="submission" date="2017-03" db="EMBL/GenBank/DDBJ databases">
        <authorList>
            <person name="Afonso C.L."/>
            <person name="Miller P.J."/>
            <person name="Scott M.A."/>
            <person name="Spackman E."/>
            <person name="Goraichik I."/>
            <person name="Dimitrov K.M."/>
            <person name="Suarez D.L."/>
            <person name="Swayne D.E."/>
        </authorList>
    </citation>
    <scope>NUCLEOTIDE SEQUENCE [LARGE SCALE GENOMIC DNA]</scope>
    <source>
        <strain evidence="11 12">CECT 8620</strain>
    </source>
</reference>
<dbReference type="NCBIfam" id="TIGR03303">
    <property type="entry name" value="OM_YaeT"/>
    <property type="match status" value="1"/>
</dbReference>
<evidence type="ECO:0000313" key="11">
    <source>
        <dbReference type="EMBL" id="SLN39897.1"/>
    </source>
</evidence>
<dbReference type="Pfam" id="PF01103">
    <property type="entry name" value="Omp85"/>
    <property type="match status" value="1"/>
</dbReference>
<proteinExistence type="inferred from homology"/>
<dbReference type="InterPro" id="IPR023707">
    <property type="entry name" value="OM_assembly_BamA"/>
</dbReference>